<keyword evidence="2 8" id="KW-0963">Cytoplasm</keyword>
<proteinExistence type="inferred from homology"/>
<evidence type="ECO:0000256" key="10">
    <source>
        <dbReference type="RuleBase" id="RU000577"/>
    </source>
</evidence>
<evidence type="ECO:0000256" key="2">
    <source>
        <dbReference type="ARBA" id="ARBA00022490"/>
    </source>
</evidence>
<feature type="domain" description="Chromosomal replication initiator DnaA C-terminal" evidence="13">
    <location>
        <begin position="314"/>
        <end position="383"/>
    </location>
</feature>
<keyword evidence="4 8" id="KW-0547">Nucleotide-binding</keyword>
<dbReference type="PROSITE" id="PS01008">
    <property type="entry name" value="DNAA"/>
    <property type="match status" value="1"/>
</dbReference>
<dbReference type="Pfam" id="PF00308">
    <property type="entry name" value="Bac_DnaA"/>
    <property type="match status" value="1"/>
</dbReference>
<organism evidence="14 15">
    <name type="scientific">Limosilactobacillus equigenerosi DSM 18793 = JCM 14505</name>
    <dbReference type="NCBI Taxonomy" id="1423742"/>
    <lineage>
        <taxon>Bacteria</taxon>
        <taxon>Bacillati</taxon>
        <taxon>Bacillota</taxon>
        <taxon>Bacilli</taxon>
        <taxon>Lactobacillales</taxon>
        <taxon>Lactobacillaceae</taxon>
        <taxon>Limosilactobacillus</taxon>
    </lineage>
</organism>
<dbReference type="AlphaFoldDB" id="A0A0R1UPI2"/>
<evidence type="ECO:0000256" key="5">
    <source>
        <dbReference type="ARBA" id="ARBA00022840"/>
    </source>
</evidence>
<dbReference type="GO" id="GO:0008289">
    <property type="term" value="F:lipid binding"/>
    <property type="evidence" value="ECO:0007669"/>
    <property type="project" value="UniProtKB-KW"/>
</dbReference>
<dbReference type="InterPro" id="IPR001957">
    <property type="entry name" value="Chromosome_initiator_DnaA"/>
</dbReference>
<keyword evidence="15" id="KW-1185">Reference proteome</keyword>
<keyword evidence="5 8" id="KW-0067">ATP-binding</keyword>
<dbReference type="GO" id="GO:0003688">
    <property type="term" value="F:DNA replication origin binding"/>
    <property type="evidence" value="ECO:0007669"/>
    <property type="project" value="UniProtKB-UniRule"/>
</dbReference>
<dbReference type="SUPFAM" id="SSF52540">
    <property type="entry name" value="P-loop containing nucleoside triphosphate hydrolases"/>
    <property type="match status" value="1"/>
</dbReference>
<evidence type="ECO:0000256" key="8">
    <source>
        <dbReference type="HAMAP-Rule" id="MF_00377"/>
    </source>
</evidence>
<dbReference type="InterPro" id="IPR027417">
    <property type="entry name" value="P-loop_NTPase"/>
</dbReference>
<dbReference type="PANTHER" id="PTHR30050">
    <property type="entry name" value="CHROMOSOMAL REPLICATION INITIATOR PROTEIN DNAA"/>
    <property type="match status" value="1"/>
</dbReference>
<dbReference type="InterPro" id="IPR010921">
    <property type="entry name" value="Trp_repressor/repl_initiator"/>
</dbReference>
<comment type="function">
    <text evidence="8 10">Plays an essential role in the initiation and regulation of chromosomal replication. ATP-DnaA binds to the origin of replication (oriC) to initiate formation of the DNA replication initiation complex once per cell cycle. Binds the DnaA box (a 9 base pair repeat at the origin) and separates the double-stranded (ds)DNA. Forms a right-handed helical filament on oriC DNA; dsDNA binds to the exterior of the filament while single-stranded (ss)DNA is stabiized in the filament's interior. The ATP-DnaA-oriC complex binds and stabilizes one strand of the AT-rich DNA unwinding element (DUE), permitting loading of DNA polymerase. After initiation quickly degrades to an ADP-DnaA complex that is not apt for DNA replication. Binds acidic phospholipids.</text>
</comment>
<dbReference type="GO" id="GO:0006275">
    <property type="term" value="P:regulation of DNA replication"/>
    <property type="evidence" value="ECO:0007669"/>
    <property type="project" value="UniProtKB-UniRule"/>
</dbReference>
<dbReference type="EMBL" id="AZGC01000026">
    <property type="protein sequence ID" value="KRL95129.1"/>
    <property type="molecule type" value="Genomic_DNA"/>
</dbReference>
<evidence type="ECO:0000256" key="6">
    <source>
        <dbReference type="ARBA" id="ARBA00023121"/>
    </source>
</evidence>
<dbReference type="HAMAP" id="MF_00377">
    <property type="entry name" value="DnaA_bact"/>
    <property type="match status" value="1"/>
</dbReference>
<dbReference type="InterPro" id="IPR020591">
    <property type="entry name" value="Chromosome_initiator_DnaA-like"/>
</dbReference>
<dbReference type="InterPro" id="IPR003593">
    <property type="entry name" value="AAA+_ATPase"/>
</dbReference>
<evidence type="ECO:0000256" key="9">
    <source>
        <dbReference type="NCBIfam" id="TIGR00362"/>
    </source>
</evidence>
<keyword evidence="3 8" id="KW-0235">DNA replication</keyword>
<dbReference type="SMART" id="SM00382">
    <property type="entry name" value="AAA"/>
    <property type="match status" value="1"/>
</dbReference>
<comment type="subunit">
    <text evidence="8">Oligomerizes as a right-handed, spiral filament on DNA at oriC.</text>
</comment>
<gene>
    <name evidence="8" type="primary">dnaA</name>
    <name evidence="14" type="ORF">FC21_GL001177</name>
</gene>
<dbReference type="Gene3D" id="1.10.1750.10">
    <property type="match status" value="1"/>
</dbReference>
<dbReference type="GO" id="GO:0006270">
    <property type="term" value="P:DNA replication initiation"/>
    <property type="evidence" value="ECO:0007669"/>
    <property type="project" value="UniProtKB-UniRule"/>
</dbReference>
<evidence type="ECO:0000256" key="4">
    <source>
        <dbReference type="ARBA" id="ARBA00022741"/>
    </source>
</evidence>
<name>A0A0R1UPI2_9LACO</name>
<feature type="binding site" evidence="8">
    <location>
        <position position="116"/>
    </location>
    <ligand>
        <name>ATP</name>
        <dbReference type="ChEBI" id="CHEBI:30616"/>
    </ligand>
</feature>
<feature type="binding site" evidence="8">
    <location>
        <position position="115"/>
    </location>
    <ligand>
        <name>ATP</name>
        <dbReference type="ChEBI" id="CHEBI:30616"/>
    </ligand>
</feature>
<reference evidence="14 15" key="1">
    <citation type="journal article" date="2015" name="Genome Announc.">
        <title>Expanding the biotechnology potential of lactobacilli through comparative genomics of 213 strains and associated genera.</title>
        <authorList>
            <person name="Sun Z."/>
            <person name="Harris H.M."/>
            <person name="McCann A."/>
            <person name="Guo C."/>
            <person name="Argimon S."/>
            <person name="Zhang W."/>
            <person name="Yang X."/>
            <person name="Jeffery I.B."/>
            <person name="Cooney J.C."/>
            <person name="Kagawa T.F."/>
            <person name="Liu W."/>
            <person name="Song Y."/>
            <person name="Salvetti E."/>
            <person name="Wrobel A."/>
            <person name="Rasinkangas P."/>
            <person name="Parkhill J."/>
            <person name="Rea M.C."/>
            <person name="O'Sullivan O."/>
            <person name="Ritari J."/>
            <person name="Douillard F.P."/>
            <person name="Paul Ross R."/>
            <person name="Yang R."/>
            <person name="Briner A.E."/>
            <person name="Felis G.E."/>
            <person name="de Vos W.M."/>
            <person name="Barrangou R."/>
            <person name="Klaenhammer T.R."/>
            <person name="Caufield P.W."/>
            <person name="Cui Y."/>
            <person name="Zhang H."/>
            <person name="O'Toole P.W."/>
        </authorList>
    </citation>
    <scope>NUCLEOTIDE SEQUENCE [LARGE SCALE GENOMIC DNA]</scope>
    <source>
        <strain evidence="14 15">DSM 18793</strain>
    </source>
</reference>
<dbReference type="InterPro" id="IPR018312">
    <property type="entry name" value="Chromosome_initiator_DnaA_CS"/>
</dbReference>
<dbReference type="Gene3D" id="3.40.50.300">
    <property type="entry name" value="P-loop containing nucleotide triphosphate hydrolases"/>
    <property type="match status" value="1"/>
</dbReference>
<dbReference type="PRINTS" id="PR00051">
    <property type="entry name" value="DNAA"/>
</dbReference>
<evidence type="ECO:0000256" key="1">
    <source>
        <dbReference type="ARBA" id="ARBA00006583"/>
    </source>
</evidence>
<comment type="caution">
    <text evidence="8">Lacks conserved residue(s) required for the propagation of feature annotation.</text>
</comment>
<sequence>MVIEFPFENQIDFWQSNSQITEQIRQICFTQTGQHVEPIYVLANSTSGLTPTMTPPPTLAGSGMSPETPLNPEYTFANFIQGRSNQMAYASAFGASEQPGVLYNPLLIYGGVGLGKTHLMQAIANKMLERNPNARIKYVTSETFVNDYVNSIRRGSQEQFRNEYRNLDALLVDDIQFFASKDETQLEFFNTFNALHDNNKQIVLTADQNPKQIPNLTERLVSRFVWGVPVEITSPGTETRIAILQSKAEEEHMEVPNEVLELIASKVNTNVRELEGALMRVRVFADLNHQPMTPQIAAEALQGMGFADNTPALTIDLIQKEVAQFFNINQSDILGKKRSKNIVVPRQIAMFLSRELTDNSLPKIGSEFGGKDHTTVMHAIEKIEANLKTDEKLNRDLQQLRQRMQ</sequence>
<dbReference type="STRING" id="417373.GCA_001570685_00069"/>
<dbReference type="SMART" id="SM00760">
    <property type="entry name" value="Bac_DnaA_C"/>
    <property type="match status" value="1"/>
</dbReference>
<dbReference type="GO" id="GO:0005886">
    <property type="term" value="C:plasma membrane"/>
    <property type="evidence" value="ECO:0007669"/>
    <property type="project" value="TreeGrafter"/>
</dbReference>
<dbReference type="FunFam" id="3.40.50.300:FF:000668">
    <property type="entry name" value="Chromosomal replication initiator protein DnaA"/>
    <property type="match status" value="1"/>
</dbReference>
<evidence type="ECO:0000313" key="14">
    <source>
        <dbReference type="EMBL" id="KRL95129.1"/>
    </source>
</evidence>
<comment type="subcellular location">
    <subcellularLocation>
        <location evidence="8">Cytoplasm</location>
    </subcellularLocation>
</comment>
<feature type="region of interest" description="Domain III, AAA+ region" evidence="8">
    <location>
        <begin position="69"/>
        <end position="285"/>
    </location>
</feature>
<evidence type="ECO:0000259" key="13">
    <source>
        <dbReference type="SMART" id="SM00760"/>
    </source>
</evidence>
<dbReference type="GO" id="GO:0005524">
    <property type="term" value="F:ATP binding"/>
    <property type="evidence" value="ECO:0007669"/>
    <property type="project" value="UniProtKB-UniRule"/>
</dbReference>
<dbReference type="Gene3D" id="1.10.8.60">
    <property type="match status" value="1"/>
</dbReference>
<dbReference type="Proteomes" id="UP000051084">
    <property type="component" value="Unassembled WGS sequence"/>
</dbReference>
<dbReference type="PANTHER" id="PTHR30050:SF2">
    <property type="entry name" value="CHROMOSOMAL REPLICATION INITIATOR PROTEIN DNAA"/>
    <property type="match status" value="1"/>
</dbReference>
<dbReference type="CDD" id="cd06571">
    <property type="entry name" value="Bac_DnaA_C"/>
    <property type="match status" value="1"/>
</dbReference>
<evidence type="ECO:0000313" key="15">
    <source>
        <dbReference type="Proteomes" id="UP000051084"/>
    </source>
</evidence>
<dbReference type="CDD" id="cd00009">
    <property type="entry name" value="AAA"/>
    <property type="match status" value="1"/>
</dbReference>
<accession>A0A0R1UPI2</accession>
<comment type="similarity">
    <text evidence="1 8 11">Belongs to the DnaA family.</text>
</comment>
<protein>
    <recommendedName>
        <fullName evidence="8 9">Chromosomal replication initiator protein DnaA</fullName>
    </recommendedName>
</protein>
<evidence type="ECO:0000256" key="11">
    <source>
        <dbReference type="RuleBase" id="RU004227"/>
    </source>
</evidence>
<evidence type="ECO:0000259" key="12">
    <source>
        <dbReference type="SMART" id="SM00382"/>
    </source>
</evidence>
<feature type="region of interest" description="Domain I, interacts with DnaA modulators" evidence="8">
    <location>
        <begin position="1"/>
        <end position="67"/>
    </location>
</feature>
<dbReference type="NCBIfam" id="TIGR00362">
    <property type="entry name" value="DnaA"/>
    <property type="match status" value="1"/>
</dbReference>
<evidence type="ECO:0000256" key="3">
    <source>
        <dbReference type="ARBA" id="ARBA00022705"/>
    </source>
</evidence>
<dbReference type="InterPro" id="IPR013159">
    <property type="entry name" value="DnaA_C"/>
</dbReference>
<feature type="region of interest" description="Domain IV, binds dsDNA" evidence="8">
    <location>
        <begin position="286"/>
        <end position="405"/>
    </location>
</feature>
<feature type="domain" description="AAA+ ATPase" evidence="12">
    <location>
        <begin position="102"/>
        <end position="233"/>
    </location>
</feature>
<comment type="caution">
    <text evidence="14">The sequence shown here is derived from an EMBL/GenBank/DDBJ whole genome shotgun (WGS) entry which is preliminary data.</text>
</comment>
<dbReference type="GO" id="GO:0005737">
    <property type="term" value="C:cytoplasm"/>
    <property type="evidence" value="ECO:0007669"/>
    <property type="project" value="UniProtKB-SubCell"/>
</dbReference>
<comment type="domain">
    <text evidence="8">Domain I is involved in oligomerization and binding regulators, domain II is flexibile and of varying length in different bacteria, domain III forms the AAA+ region, while domain IV binds dsDNA.</text>
</comment>
<dbReference type="FunFam" id="1.10.1750.10:FF:000002">
    <property type="entry name" value="Chromosomal replication initiator protein DnaA"/>
    <property type="match status" value="1"/>
</dbReference>
<dbReference type="SUPFAM" id="SSF48295">
    <property type="entry name" value="TrpR-like"/>
    <property type="match status" value="1"/>
</dbReference>
<feature type="binding site" evidence="8">
    <location>
        <position position="117"/>
    </location>
    <ligand>
        <name>ATP</name>
        <dbReference type="ChEBI" id="CHEBI:30616"/>
    </ligand>
</feature>
<keyword evidence="7 8" id="KW-0238">DNA-binding</keyword>
<feature type="binding site" evidence="8">
    <location>
        <position position="113"/>
    </location>
    <ligand>
        <name>ATP</name>
        <dbReference type="ChEBI" id="CHEBI:30616"/>
    </ligand>
</feature>
<keyword evidence="6 8" id="KW-0446">Lipid-binding</keyword>
<dbReference type="InterPro" id="IPR013317">
    <property type="entry name" value="DnaA_dom"/>
</dbReference>
<dbReference type="Pfam" id="PF08299">
    <property type="entry name" value="Bac_DnaA_C"/>
    <property type="match status" value="1"/>
</dbReference>
<evidence type="ECO:0000256" key="7">
    <source>
        <dbReference type="ARBA" id="ARBA00023125"/>
    </source>
</evidence>
<dbReference type="PATRIC" id="fig|1423742.4.peg.1221"/>